<gene>
    <name evidence="2" type="ORF">D5S18_27930</name>
</gene>
<dbReference type="EMBL" id="QZFU01000036">
    <property type="protein sequence ID" value="RJO71000.1"/>
    <property type="molecule type" value="Genomic_DNA"/>
</dbReference>
<dbReference type="Proteomes" id="UP000266677">
    <property type="component" value="Unassembled WGS sequence"/>
</dbReference>
<dbReference type="OrthoDB" id="4948328at2"/>
<keyword evidence="1" id="KW-0812">Transmembrane</keyword>
<evidence type="ECO:0000313" key="2">
    <source>
        <dbReference type="EMBL" id="RJO71000.1"/>
    </source>
</evidence>
<feature type="transmembrane region" description="Helical" evidence="1">
    <location>
        <begin position="105"/>
        <end position="123"/>
    </location>
</feature>
<evidence type="ECO:0000256" key="1">
    <source>
        <dbReference type="SAM" id="Phobius"/>
    </source>
</evidence>
<comment type="caution">
    <text evidence="2">The sequence shown here is derived from an EMBL/GenBank/DDBJ whole genome shotgun (WGS) entry which is preliminary data.</text>
</comment>
<keyword evidence="3" id="KW-1185">Reference proteome</keyword>
<keyword evidence="1" id="KW-0472">Membrane</keyword>
<feature type="transmembrane region" description="Helical" evidence="1">
    <location>
        <begin position="47"/>
        <end position="68"/>
    </location>
</feature>
<protein>
    <submittedName>
        <fullName evidence="2">Uncharacterized protein</fullName>
    </submittedName>
</protein>
<reference evidence="2 3" key="1">
    <citation type="submission" date="2018-09" db="EMBL/GenBank/DDBJ databases">
        <title>YIM PH21274 draft genome.</title>
        <authorList>
            <person name="Miao C."/>
        </authorList>
    </citation>
    <scope>NUCLEOTIDE SEQUENCE [LARGE SCALE GENOMIC DNA]</scope>
    <source>
        <strain evidence="2 3">YIM PH 21724</strain>
    </source>
</reference>
<evidence type="ECO:0000313" key="3">
    <source>
        <dbReference type="Proteomes" id="UP000266677"/>
    </source>
</evidence>
<name>A0A3A4KBY8_9NOCA</name>
<dbReference type="RefSeq" id="WP_120044057.1">
    <property type="nucleotide sequence ID" value="NZ_QZFU01000036.1"/>
</dbReference>
<dbReference type="AlphaFoldDB" id="A0A3A4KBY8"/>
<accession>A0A3A4KBY8</accession>
<feature type="transmembrane region" description="Helical" evidence="1">
    <location>
        <begin position="135"/>
        <end position="159"/>
    </location>
</feature>
<organism evidence="2 3">
    <name type="scientific">Nocardia panacis</name>
    <dbReference type="NCBI Taxonomy" id="2340916"/>
    <lineage>
        <taxon>Bacteria</taxon>
        <taxon>Bacillati</taxon>
        <taxon>Actinomycetota</taxon>
        <taxon>Actinomycetes</taxon>
        <taxon>Mycobacteriales</taxon>
        <taxon>Nocardiaceae</taxon>
        <taxon>Nocardia</taxon>
    </lineage>
</organism>
<feature type="transmembrane region" description="Helical" evidence="1">
    <location>
        <begin position="80"/>
        <end position="98"/>
    </location>
</feature>
<sequence>MAIGLTDTQIEQMSPQDRRDLIRRLRVLPELRLPPPHVIARLRLVRLTLMVGGSVALIPWIVFLALTLPDNYQARNWPGTWVGFDLLLVVMMASTAYLGWRRRQLVMLPAFGSGLLLLADAWFDIMTAEPDDMWLSVLTGLGAEVPLAVLQIAGALALFRFTMLAHPLADPSVSVWRQRFQI</sequence>
<keyword evidence="1" id="KW-1133">Transmembrane helix</keyword>
<proteinExistence type="predicted"/>